<feature type="transmembrane region" description="Helical" evidence="1">
    <location>
        <begin position="297"/>
        <end position="318"/>
    </location>
</feature>
<evidence type="ECO:0000256" key="1">
    <source>
        <dbReference type="SAM" id="Phobius"/>
    </source>
</evidence>
<comment type="caution">
    <text evidence="2">The sequence shown here is derived from an EMBL/GenBank/DDBJ whole genome shotgun (WGS) entry which is preliminary data.</text>
</comment>
<accession>A0A4E0RG16</accession>
<keyword evidence="1" id="KW-1133">Transmembrane helix</keyword>
<evidence type="ECO:0000313" key="2">
    <source>
        <dbReference type="EMBL" id="THD25835.1"/>
    </source>
</evidence>
<dbReference type="Proteomes" id="UP000230066">
    <property type="component" value="Unassembled WGS sequence"/>
</dbReference>
<evidence type="ECO:0000313" key="3">
    <source>
        <dbReference type="Proteomes" id="UP000230066"/>
    </source>
</evidence>
<dbReference type="AlphaFoldDB" id="A0A4E0RG16"/>
<sequence>MTIQLGGGITPLNETYDLESSPNFMHKTPAIVTSSPLDLTEHDLVPSPIRRFDLFSESQTSFVPHILQKSQFFSPVNQVSDCSQLIASLENHFERPSKDRSDILSAPMSLHRGRHITKPPGTSPSRTDILHALRSNQYEANENLLDELVCKPANPYSNLMRTKNHDEIKPVLHTEPKKLRIPEQTTHAHLASPSVHIPRKPMNTPVVLQSKPRLPQSARLFPEPFQVASTPYYTGPPSSFMRITHNSLIRTAKYGGFRPDASPAFASPVPVVALSRVLSPRAEDENQTESARHPVSFLLYQFVLVVCFVLLGLSVTCFSGIEECFEINVVSMISLSPVDLVI</sequence>
<keyword evidence="3" id="KW-1185">Reference proteome</keyword>
<name>A0A4E0RG16_FASHE</name>
<keyword evidence="1" id="KW-0812">Transmembrane</keyword>
<organism evidence="2 3">
    <name type="scientific">Fasciola hepatica</name>
    <name type="common">Liver fluke</name>
    <dbReference type="NCBI Taxonomy" id="6192"/>
    <lineage>
        <taxon>Eukaryota</taxon>
        <taxon>Metazoa</taxon>
        <taxon>Spiralia</taxon>
        <taxon>Lophotrochozoa</taxon>
        <taxon>Platyhelminthes</taxon>
        <taxon>Trematoda</taxon>
        <taxon>Digenea</taxon>
        <taxon>Plagiorchiida</taxon>
        <taxon>Echinostomata</taxon>
        <taxon>Echinostomatoidea</taxon>
        <taxon>Fasciolidae</taxon>
        <taxon>Fasciola</taxon>
    </lineage>
</organism>
<protein>
    <submittedName>
        <fullName evidence="2">Uncharacterized protein</fullName>
    </submittedName>
</protein>
<gene>
    <name evidence="2" type="ORF">D915_003167</name>
</gene>
<dbReference type="EMBL" id="JXXN02000972">
    <property type="protein sequence ID" value="THD25835.1"/>
    <property type="molecule type" value="Genomic_DNA"/>
</dbReference>
<reference evidence="2" key="1">
    <citation type="submission" date="2019-03" db="EMBL/GenBank/DDBJ databases">
        <title>Improved annotation for the trematode Fasciola hepatica.</title>
        <authorList>
            <person name="Choi Y.-J."/>
            <person name="Martin J."/>
            <person name="Mitreva M."/>
        </authorList>
    </citation>
    <scope>NUCLEOTIDE SEQUENCE [LARGE SCALE GENOMIC DNA]</scope>
</reference>
<proteinExistence type="predicted"/>
<keyword evidence="1" id="KW-0472">Membrane</keyword>